<dbReference type="AlphaFoldDB" id="A0A4R5CHE1"/>
<name>A0A4R5CHE1_9ACTN</name>
<protein>
    <submittedName>
        <fullName evidence="1">Uncharacterized protein</fullName>
    </submittedName>
</protein>
<keyword evidence="2" id="KW-1185">Reference proteome</keyword>
<sequence length="61" mass="6537">MSLVTEMSVLMAERAAGRAADAAQDVVALLAQGRSGEALDAIEEVRRHLNATQTQLERSLD</sequence>
<gene>
    <name evidence="1" type="ORF">E1298_01415</name>
</gene>
<proteinExistence type="predicted"/>
<organism evidence="1 2">
    <name type="scientific">Actinomadura rubrisoli</name>
    <dbReference type="NCBI Taxonomy" id="2530368"/>
    <lineage>
        <taxon>Bacteria</taxon>
        <taxon>Bacillati</taxon>
        <taxon>Actinomycetota</taxon>
        <taxon>Actinomycetes</taxon>
        <taxon>Streptosporangiales</taxon>
        <taxon>Thermomonosporaceae</taxon>
        <taxon>Actinomadura</taxon>
    </lineage>
</organism>
<dbReference type="RefSeq" id="WP_131888883.1">
    <property type="nucleotide sequence ID" value="NZ_SMKU01000002.1"/>
</dbReference>
<evidence type="ECO:0000313" key="2">
    <source>
        <dbReference type="Proteomes" id="UP000294513"/>
    </source>
</evidence>
<evidence type="ECO:0000313" key="1">
    <source>
        <dbReference type="EMBL" id="TDD97723.1"/>
    </source>
</evidence>
<dbReference type="Proteomes" id="UP000294513">
    <property type="component" value="Unassembled WGS sequence"/>
</dbReference>
<comment type="caution">
    <text evidence="1">The sequence shown here is derived from an EMBL/GenBank/DDBJ whole genome shotgun (WGS) entry which is preliminary data.</text>
</comment>
<reference evidence="1 2" key="1">
    <citation type="submission" date="2019-03" db="EMBL/GenBank/DDBJ databases">
        <title>Draft genome sequences of novel Actinobacteria.</title>
        <authorList>
            <person name="Sahin N."/>
            <person name="Ay H."/>
            <person name="Saygin H."/>
        </authorList>
    </citation>
    <scope>NUCLEOTIDE SEQUENCE [LARGE SCALE GENOMIC DNA]</scope>
    <source>
        <strain evidence="1 2">H3C3</strain>
    </source>
</reference>
<accession>A0A4R5CHE1</accession>
<dbReference type="EMBL" id="SMKU01000002">
    <property type="protein sequence ID" value="TDD97723.1"/>
    <property type="molecule type" value="Genomic_DNA"/>
</dbReference>